<evidence type="ECO:0000259" key="13">
    <source>
        <dbReference type="Pfam" id="PF02878"/>
    </source>
</evidence>
<evidence type="ECO:0000313" key="16">
    <source>
        <dbReference type="EMBL" id="GAA4930761.1"/>
    </source>
</evidence>
<feature type="domain" description="Alpha-D-phosphohexomutase alpha/beta/alpha" evidence="14">
    <location>
        <begin position="496"/>
        <end position="593"/>
    </location>
</feature>
<comment type="cofactor">
    <cofactor evidence="2">
        <name>Mg(2+)</name>
        <dbReference type="ChEBI" id="CHEBI:18420"/>
    </cofactor>
</comment>
<proteinExistence type="inferred from homology"/>
<accession>A0AAV3TWZ8</accession>
<dbReference type="InterPro" id="IPR005843">
    <property type="entry name" value="A-D-PHexomutase_C"/>
</dbReference>
<evidence type="ECO:0000259" key="15">
    <source>
        <dbReference type="Pfam" id="PF02880"/>
    </source>
</evidence>
<feature type="region of interest" description="Disordered" evidence="10">
    <location>
        <begin position="323"/>
        <end position="342"/>
    </location>
</feature>
<dbReference type="SUPFAM" id="SSF53738">
    <property type="entry name" value="Phosphoglucomutase, first 3 domains"/>
    <property type="match status" value="3"/>
</dbReference>
<keyword evidence="8" id="KW-0460">Magnesium</keyword>
<evidence type="ECO:0000256" key="5">
    <source>
        <dbReference type="ARBA" id="ARBA00012730"/>
    </source>
</evidence>
<dbReference type="SUPFAM" id="SSF55957">
    <property type="entry name" value="Phosphoglucomutase, C-terminal domain"/>
    <property type="match status" value="1"/>
</dbReference>
<dbReference type="Pfam" id="PF00408">
    <property type="entry name" value="PGM_PMM_IV"/>
    <property type="match status" value="1"/>
</dbReference>
<gene>
    <name evidence="16" type="ORF">GCM10025791_03430</name>
</gene>
<dbReference type="CDD" id="cd03089">
    <property type="entry name" value="PMM_PGM"/>
    <property type="match status" value="1"/>
</dbReference>
<dbReference type="EC" id="5.4.2.8" evidence="5"/>
<protein>
    <recommendedName>
        <fullName evidence="5">phosphomannomutase</fullName>
        <ecNumber evidence="5">5.4.2.8</ecNumber>
    </recommendedName>
</protein>
<evidence type="ECO:0000256" key="11">
    <source>
        <dbReference type="SAM" id="Phobius"/>
    </source>
</evidence>
<evidence type="ECO:0000256" key="4">
    <source>
        <dbReference type="ARBA" id="ARBA00010231"/>
    </source>
</evidence>
<reference evidence="17" key="1">
    <citation type="journal article" date="2019" name="Int. J. Syst. Evol. Microbiol.">
        <title>The Global Catalogue of Microorganisms (GCM) 10K type strain sequencing project: providing services to taxonomists for standard genome sequencing and annotation.</title>
        <authorList>
            <consortium name="The Broad Institute Genomics Platform"/>
            <consortium name="The Broad Institute Genome Sequencing Center for Infectious Disease"/>
            <person name="Wu L."/>
            <person name="Ma J."/>
        </authorList>
    </citation>
    <scope>NUCLEOTIDE SEQUENCE [LARGE SCALE GENOMIC DNA]</scope>
    <source>
        <strain evidence="17">JCM 19134</strain>
    </source>
</reference>
<dbReference type="InterPro" id="IPR005846">
    <property type="entry name" value="A-D-PHexomutase_a/b/a-III"/>
</dbReference>
<dbReference type="RefSeq" id="WP_345416097.1">
    <property type="nucleotide sequence ID" value="NZ_BAABLX010000003.1"/>
</dbReference>
<dbReference type="InterPro" id="IPR005845">
    <property type="entry name" value="A-D-PHexomutase_a/b/a-II"/>
</dbReference>
<keyword evidence="7" id="KW-0479">Metal-binding</keyword>
<dbReference type="Gene3D" id="3.40.120.10">
    <property type="entry name" value="Alpha-D-Glucose-1,6-Bisphosphate, subunit A, domain 3"/>
    <property type="match status" value="3"/>
</dbReference>
<evidence type="ECO:0000256" key="1">
    <source>
        <dbReference type="ARBA" id="ARBA00000586"/>
    </source>
</evidence>
<dbReference type="Proteomes" id="UP001409585">
    <property type="component" value="Unassembled WGS sequence"/>
</dbReference>
<comment type="catalytic activity">
    <reaction evidence="1">
        <text>alpha-D-mannose 1-phosphate = D-mannose 6-phosphate</text>
        <dbReference type="Rhea" id="RHEA:11140"/>
        <dbReference type="ChEBI" id="CHEBI:58409"/>
        <dbReference type="ChEBI" id="CHEBI:58735"/>
        <dbReference type="EC" id="5.4.2.8"/>
    </reaction>
</comment>
<dbReference type="Pfam" id="PF02879">
    <property type="entry name" value="PGM_PMM_II"/>
    <property type="match status" value="1"/>
</dbReference>
<dbReference type="Pfam" id="PF02878">
    <property type="entry name" value="PGM_PMM_I"/>
    <property type="match status" value="1"/>
</dbReference>
<feature type="transmembrane region" description="Helical" evidence="11">
    <location>
        <begin position="264"/>
        <end position="285"/>
    </location>
</feature>
<comment type="similarity">
    <text evidence="4">Belongs to the phosphohexose mutase family.</text>
</comment>
<keyword evidence="11" id="KW-1133">Transmembrane helix</keyword>
<dbReference type="PRINTS" id="PR00509">
    <property type="entry name" value="PGMPMM"/>
</dbReference>
<evidence type="ECO:0000256" key="7">
    <source>
        <dbReference type="ARBA" id="ARBA00022723"/>
    </source>
</evidence>
<evidence type="ECO:0000256" key="10">
    <source>
        <dbReference type="SAM" id="MobiDB-lite"/>
    </source>
</evidence>
<dbReference type="PANTHER" id="PTHR43771:SF2">
    <property type="entry name" value="PHOSPHOMANNOMUTASE_PHOSPHOGLUCOMUTASE"/>
    <property type="match status" value="1"/>
</dbReference>
<feature type="domain" description="Alpha-D-phosphohexomutase alpha/beta/alpha" evidence="15">
    <location>
        <begin position="598"/>
        <end position="704"/>
    </location>
</feature>
<evidence type="ECO:0000256" key="8">
    <source>
        <dbReference type="ARBA" id="ARBA00022842"/>
    </source>
</evidence>
<evidence type="ECO:0000259" key="14">
    <source>
        <dbReference type="Pfam" id="PF02879"/>
    </source>
</evidence>
<evidence type="ECO:0000256" key="9">
    <source>
        <dbReference type="ARBA" id="ARBA00023235"/>
    </source>
</evidence>
<organism evidence="16 17">
    <name type="scientific">Halioxenophilus aromaticivorans</name>
    <dbReference type="NCBI Taxonomy" id="1306992"/>
    <lineage>
        <taxon>Bacteria</taxon>
        <taxon>Pseudomonadati</taxon>
        <taxon>Pseudomonadota</taxon>
        <taxon>Gammaproteobacteria</taxon>
        <taxon>Alteromonadales</taxon>
        <taxon>Alteromonadaceae</taxon>
        <taxon>Halioxenophilus</taxon>
    </lineage>
</organism>
<evidence type="ECO:0000256" key="2">
    <source>
        <dbReference type="ARBA" id="ARBA00001946"/>
    </source>
</evidence>
<keyword evidence="6" id="KW-0597">Phosphoprotein</keyword>
<feature type="domain" description="Alpha-D-phosphohexomutase C-terminal" evidence="12">
    <location>
        <begin position="713"/>
        <end position="784"/>
    </location>
</feature>
<dbReference type="GO" id="GO:0005975">
    <property type="term" value="P:carbohydrate metabolic process"/>
    <property type="evidence" value="ECO:0007669"/>
    <property type="project" value="InterPro"/>
</dbReference>
<dbReference type="Pfam" id="PF02880">
    <property type="entry name" value="PGM_PMM_III"/>
    <property type="match status" value="1"/>
</dbReference>
<dbReference type="PANTHER" id="PTHR43771">
    <property type="entry name" value="PHOSPHOMANNOMUTASE"/>
    <property type="match status" value="1"/>
</dbReference>
<sequence length="801" mass="86973">MLSLKKKSSASSDAPENTKKPITVSARELLIVLAVVITGAWVYWSQQNLVVAKHQQQLLAVSQQQAKKAEELLQFHVRRISGLLVQFSERGILLDALAKQDSDLQSWQSNLTRSLPKNSEGAILRMDIAPEAQYPEMALRFAELDLINQAKRSENTVPEIGGDNGQKVATFVSPIQAPDAQSDKPIGVTLARVPVGYFSQAFARNGNFDGKVRLIQTFAKTKPQTVLNSGQGSGQEVVVKINHLWSLHFQPGPKLAASVKHTPWALYISWPIVLLVALAAALLIASKHARIQASKTANANARNQNSIMAVQVAAEDQNLLAGESAGRSAPKSEAAATRPATANSQFPRQVFRAYDVRGLAPQQINASFAEHLGKAIGTRLKSDNSNTIFVGRDGRSSSPDLCQALIAGLNSTGVNVLELGLVPSPLLYYAVATSQECDNGVIVTASHNSADYNGFKITLAGQSLSEEEIQQLHSVMESGKFAKGQGNSRSAPVTDNYIDEILSDIALMGEVKLVIDAGNGATSEIAPLLFSEMGCDVIPLYCEVDGSFPNHDPDPSKAANLQDLIAKVEAEQADLGVAFDGDGDRIFVVTQSGEIITPDRLLMLFARDIVARNPGTDVVYDVKCTRQLGTLISSYGGRPVMWKTGHANMKNKIQETGALLGGEYSGHIFIKDRWHGFDDGMFAAARLLEIMSLREQSLDDIFEAFPILPSSPEIRIPVPDEKKFAIIEKLIEFGDFQSGTASTIDGLRVDFAKGWGLARASNTGPELTLRFEGETEDVIEQLKMLFKRELEKVDANLNLDF</sequence>
<dbReference type="GO" id="GO:0004615">
    <property type="term" value="F:phosphomannomutase activity"/>
    <property type="evidence" value="ECO:0007669"/>
    <property type="project" value="UniProtKB-EC"/>
</dbReference>
<dbReference type="InterPro" id="IPR005841">
    <property type="entry name" value="Alpha-D-phosphohexomutase_SF"/>
</dbReference>
<dbReference type="InterPro" id="IPR016055">
    <property type="entry name" value="A-D-PHexomutase_a/b/a-I/II/III"/>
</dbReference>
<keyword evidence="17" id="KW-1185">Reference proteome</keyword>
<feature type="transmembrane region" description="Helical" evidence="11">
    <location>
        <begin position="21"/>
        <end position="44"/>
    </location>
</feature>
<dbReference type="AlphaFoldDB" id="A0AAV3TWZ8"/>
<evidence type="ECO:0000256" key="6">
    <source>
        <dbReference type="ARBA" id="ARBA00022553"/>
    </source>
</evidence>
<evidence type="ECO:0000256" key="3">
    <source>
        <dbReference type="ARBA" id="ARBA00004699"/>
    </source>
</evidence>
<feature type="domain" description="Alpha-D-phosphohexomutase alpha/beta/alpha" evidence="13">
    <location>
        <begin position="348"/>
        <end position="481"/>
    </location>
</feature>
<comment type="pathway">
    <text evidence="3">Nucleotide-sugar biosynthesis; GDP-alpha-D-mannose biosynthesis; alpha-D-mannose 1-phosphate from D-fructose 6-phosphate: step 2/2.</text>
</comment>
<evidence type="ECO:0000313" key="17">
    <source>
        <dbReference type="Proteomes" id="UP001409585"/>
    </source>
</evidence>
<dbReference type="GO" id="GO:0046872">
    <property type="term" value="F:metal ion binding"/>
    <property type="evidence" value="ECO:0007669"/>
    <property type="project" value="UniProtKB-KW"/>
</dbReference>
<dbReference type="EMBL" id="BAABLX010000003">
    <property type="protein sequence ID" value="GAA4930761.1"/>
    <property type="molecule type" value="Genomic_DNA"/>
</dbReference>
<dbReference type="InterPro" id="IPR005844">
    <property type="entry name" value="A-D-PHexomutase_a/b/a-I"/>
</dbReference>
<name>A0AAV3TWZ8_9ALTE</name>
<keyword evidence="11" id="KW-0812">Transmembrane</keyword>
<comment type="caution">
    <text evidence="16">The sequence shown here is derived from an EMBL/GenBank/DDBJ whole genome shotgun (WGS) entry which is preliminary data.</text>
</comment>
<dbReference type="Gene3D" id="3.30.310.50">
    <property type="entry name" value="Alpha-D-phosphohexomutase, C-terminal domain"/>
    <property type="match status" value="1"/>
</dbReference>
<keyword evidence="11" id="KW-0472">Membrane</keyword>
<evidence type="ECO:0000259" key="12">
    <source>
        <dbReference type="Pfam" id="PF00408"/>
    </source>
</evidence>
<keyword evidence="9" id="KW-0413">Isomerase</keyword>
<dbReference type="InterPro" id="IPR036900">
    <property type="entry name" value="A-D-PHexomutase_C_sf"/>
</dbReference>